<dbReference type="EMBL" id="SGWV01000008">
    <property type="protein sequence ID" value="RZS57037.1"/>
    <property type="molecule type" value="Genomic_DNA"/>
</dbReference>
<dbReference type="InterPro" id="IPR006143">
    <property type="entry name" value="RND_pump_MFP"/>
</dbReference>
<proteinExistence type="inferred from homology"/>
<keyword evidence="2" id="KW-0175">Coiled coil</keyword>
<comment type="similarity">
    <text evidence="1">Belongs to the membrane fusion protein (MFP) (TC 8.A.1) family.</text>
</comment>
<feature type="domain" description="CzcB-like C-terminal circularly permuted SH3-like" evidence="3">
    <location>
        <begin position="306"/>
        <end position="363"/>
    </location>
</feature>
<feature type="coiled-coil region" evidence="2">
    <location>
        <begin position="112"/>
        <end position="170"/>
    </location>
</feature>
<dbReference type="RefSeq" id="WP_130481451.1">
    <property type="nucleotide sequence ID" value="NZ_SGWV01000008.1"/>
</dbReference>
<dbReference type="PANTHER" id="PTHR30469">
    <property type="entry name" value="MULTIDRUG RESISTANCE PROTEIN MDTA"/>
    <property type="match status" value="1"/>
</dbReference>
<dbReference type="Gene3D" id="2.40.50.100">
    <property type="match status" value="1"/>
</dbReference>
<dbReference type="PROSITE" id="PS51257">
    <property type="entry name" value="PROKAR_LIPOPROTEIN"/>
    <property type="match status" value="1"/>
</dbReference>
<dbReference type="Gene3D" id="2.40.30.170">
    <property type="match status" value="1"/>
</dbReference>
<dbReference type="InterPro" id="IPR058649">
    <property type="entry name" value="CzcB_C"/>
</dbReference>
<keyword evidence="5" id="KW-1185">Reference proteome</keyword>
<dbReference type="Proteomes" id="UP000293433">
    <property type="component" value="Unassembled WGS sequence"/>
</dbReference>
<evidence type="ECO:0000259" key="3">
    <source>
        <dbReference type="Pfam" id="PF25975"/>
    </source>
</evidence>
<evidence type="ECO:0000313" key="5">
    <source>
        <dbReference type="Proteomes" id="UP000293433"/>
    </source>
</evidence>
<evidence type="ECO:0000256" key="2">
    <source>
        <dbReference type="SAM" id="Coils"/>
    </source>
</evidence>
<dbReference type="NCBIfam" id="TIGR01730">
    <property type="entry name" value="RND_mfp"/>
    <property type="match status" value="1"/>
</dbReference>
<protein>
    <submittedName>
        <fullName evidence="4">RND family efflux transporter MFP subunit</fullName>
    </submittedName>
</protein>
<dbReference type="SUPFAM" id="SSF111369">
    <property type="entry name" value="HlyD-like secretion proteins"/>
    <property type="match status" value="1"/>
</dbReference>
<dbReference type="GO" id="GO:0015562">
    <property type="term" value="F:efflux transmembrane transporter activity"/>
    <property type="evidence" value="ECO:0007669"/>
    <property type="project" value="TreeGrafter"/>
</dbReference>
<dbReference type="PANTHER" id="PTHR30469:SF18">
    <property type="entry name" value="RESISTANCE-NODULATION-CELL DIVISION (RND) EFFLUX MEMBRANE FUSION PROTEIN-RELATED"/>
    <property type="match status" value="1"/>
</dbReference>
<dbReference type="Pfam" id="PF25975">
    <property type="entry name" value="CzcB_C"/>
    <property type="match status" value="1"/>
</dbReference>
<evidence type="ECO:0000256" key="1">
    <source>
        <dbReference type="ARBA" id="ARBA00009477"/>
    </source>
</evidence>
<dbReference type="Gene3D" id="2.40.420.20">
    <property type="match status" value="1"/>
</dbReference>
<dbReference type="GO" id="GO:1990281">
    <property type="term" value="C:efflux pump complex"/>
    <property type="evidence" value="ECO:0007669"/>
    <property type="project" value="TreeGrafter"/>
</dbReference>
<dbReference type="AlphaFoldDB" id="A0A4Q7LS28"/>
<accession>A0A4Q7LS28</accession>
<sequence length="396" mass="40787">MRARPATLFLPSIRRISLIAGAGAILLSAGLAGCSKQEAAPEPLRAVRTMVVGRDVAGGEAVYAAEIRARTESRLGFRVAGKLTSRPVELGQAVRKGQLLAELDVADLGLGAEAAQAAVRAAQVNAEQAASDVKRFEDLHAQGYISTAELERRQNTVRAAQATLEQARAQAAVQGNQARYSKLLADVSGVVTAVEAEPGAVLGAGTPVVRLAQDGPRDVAFQVPEDQIGALRGLLGKAGALRVTLWGAEGQALSATLREVAAAADPVGRTFLAKASLGKDASEVRLGQTATVSLGRPAREDVRRLPLSAVAEQGGRSVVWVLDAAAMSVQPVPVVTGTPDGNHVVVTEGLQAGQEIVTAGLHVLTPGQKVVRYIDPKRPGAPAAALPVSATASAAR</sequence>
<organism evidence="4 5">
    <name type="scientific">Sphaerotilus mobilis</name>
    <dbReference type="NCBI Taxonomy" id="47994"/>
    <lineage>
        <taxon>Bacteria</taxon>
        <taxon>Pseudomonadati</taxon>
        <taxon>Pseudomonadota</taxon>
        <taxon>Betaproteobacteria</taxon>
        <taxon>Burkholderiales</taxon>
        <taxon>Sphaerotilaceae</taxon>
        <taxon>Sphaerotilus</taxon>
    </lineage>
</organism>
<dbReference type="OrthoDB" id="9806939at2"/>
<comment type="caution">
    <text evidence="4">The sequence shown here is derived from an EMBL/GenBank/DDBJ whole genome shotgun (WGS) entry which is preliminary data.</text>
</comment>
<name>A0A4Q7LS28_9BURK</name>
<gene>
    <name evidence="4" type="ORF">EV685_1600</name>
</gene>
<evidence type="ECO:0000313" key="4">
    <source>
        <dbReference type="EMBL" id="RZS57037.1"/>
    </source>
</evidence>
<dbReference type="Gene3D" id="1.10.287.470">
    <property type="entry name" value="Helix hairpin bin"/>
    <property type="match status" value="1"/>
</dbReference>
<reference evidence="4 5" key="1">
    <citation type="submission" date="2019-02" db="EMBL/GenBank/DDBJ databases">
        <title>Genomic Encyclopedia of Type Strains, Phase IV (KMG-IV): sequencing the most valuable type-strain genomes for metagenomic binning, comparative biology and taxonomic classification.</title>
        <authorList>
            <person name="Goeker M."/>
        </authorList>
    </citation>
    <scope>NUCLEOTIDE SEQUENCE [LARGE SCALE GENOMIC DNA]</scope>
    <source>
        <strain evidence="4 5">DSM 10617</strain>
    </source>
</reference>